<dbReference type="OrthoDB" id="109585at2"/>
<reference evidence="4 5" key="1">
    <citation type="submission" date="2019-03" db="EMBL/GenBank/DDBJ databases">
        <title>Paraburkholderia sp. isolated from native Mimosa gymnas in Guartela State Park, Brazil.</title>
        <authorList>
            <person name="Paulitsch F."/>
            <person name="Hungria M."/>
            <person name="Delamuta J.R.M."/>
            <person name="Ribeiro R.A."/>
            <person name="Dall'Agnol R."/>
            <person name="Silva J.S.B."/>
        </authorList>
    </citation>
    <scope>NUCLEOTIDE SEQUENCE [LARGE SCALE GENOMIC DNA]</scope>
    <source>
        <strain evidence="4 5">CNPSo 3008</strain>
    </source>
</reference>
<evidence type="ECO:0000313" key="5">
    <source>
        <dbReference type="Proteomes" id="UP000295606"/>
    </source>
</evidence>
<dbReference type="Proteomes" id="UP000295606">
    <property type="component" value="Unassembled WGS sequence"/>
</dbReference>
<keyword evidence="2" id="KW-0560">Oxidoreductase</keyword>
<proteinExistence type="predicted"/>
<organism evidence="4 5">
    <name type="scientific">Paraburkholderia guartelaensis</name>
    <dbReference type="NCBI Taxonomy" id="2546446"/>
    <lineage>
        <taxon>Bacteria</taxon>
        <taxon>Pseudomonadati</taxon>
        <taxon>Pseudomonadota</taxon>
        <taxon>Betaproteobacteria</taxon>
        <taxon>Burkholderiales</taxon>
        <taxon>Burkholderiaceae</taxon>
        <taxon>Paraburkholderia</taxon>
    </lineage>
</organism>
<gene>
    <name evidence="4" type="ORF">E1N52_19720</name>
</gene>
<evidence type="ECO:0000256" key="1">
    <source>
        <dbReference type="ARBA" id="ARBA00022630"/>
    </source>
</evidence>
<dbReference type="RefSeq" id="WP_133184410.1">
    <property type="nucleotide sequence ID" value="NZ_SMOD01000014.1"/>
</dbReference>
<dbReference type="PRINTS" id="PR00368">
    <property type="entry name" value="FADPNR"/>
</dbReference>
<dbReference type="Pfam" id="PF07992">
    <property type="entry name" value="Pyr_redox_2"/>
    <property type="match status" value="1"/>
</dbReference>
<keyword evidence="1" id="KW-0285">Flavoprotein</keyword>
<dbReference type="InterPro" id="IPR036188">
    <property type="entry name" value="FAD/NAD-bd_sf"/>
</dbReference>
<dbReference type="SUPFAM" id="SSF51905">
    <property type="entry name" value="FAD/NAD(P)-binding domain"/>
    <property type="match status" value="1"/>
</dbReference>
<dbReference type="InterPro" id="IPR050097">
    <property type="entry name" value="Ferredoxin-NADP_redctase_2"/>
</dbReference>
<evidence type="ECO:0000256" key="2">
    <source>
        <dbReference type="ARBA" id="ARBA00023002"/>
    </source>
</evidence>
<feature type="domain" description="Cyclic nucleotide-binding" evidence="3">
    <location>
        <begin position="46"/>
        <end position="166"/>
    </location>
</feature>
<dbReference type="InterPro" id="IPR023753">
    <property type="entry name" value="FAD/NAD-binding_dom"/>
</dbReference>
<dbReference type="Gene3D" id="2.60.120.10">
    <property type="entry name" value="Jelly Rolls"/>
    <property type="match status" value="1"/>
</dbReference>
<accession>A0A4R5LDD3</accession>
<sequence>MNGSTSLERSVPSATSVQGAYAAFATQQHDELATMPDPPSSRDHQLHPLLAESDVQKMHHYGKVVFYPAGARMTETGKAIPGMFVLLAGRARVSRRDGLGRTRVLVEQTPMHTVGEIGQLSGCPSLVDVHAIDDVTAILIAPERLRKLLIDQAELGERLMRSMILRRVRLIEGGSGPVIVGHEGDARVVALQEFLARNSHPHAVINTSDAPESAAWLRRLTQSRQDLPLVICPDGTVLRAPSEAQLASELGWLSHFDAERVYDVAVVGAGPSGLATAVYAASEGLSVAVFDACAPGGQAGASMRIENYLGFPTGITGQALAARAFVQAQKFGAHIVIPAHVRSLDCGASPRVLTFDDGRRVQCHTVVIATGATYRKPRIDGLEAFTGRGVCYWASPVEAELCKGKEVVLVGGGNSAGQAIVYLASRVAHVHVLVRGEDLQASMSRYLIERIGALPNVTLHMRTEATGVEQQRGSITGVRCSGPDGKRTLNTAHLFFFTGATPNTSWLHDCGVATDAKGFVLTGPTLDASNGACAGHASLETSVQGVFAIGDVRSGSIKRVAAAAGEGAAVVAHIHEFLADTRNSARHRALS</sequence>
<dbReference type="InterPro" id="IPR000595">
    <property type="entry name" value="cNMP-bd_dom"/>
</dbReference>
<name>A0A4R5LDD3_9BURK</name>
<dbReference type="PROSITE" id="PS50042">
    <property type="entry name" value="CNMP_BINDING_3"/>
    <property type="match status" value="1"/>
</dbReference>
<dbReference type="EMBL" id="SMOD01000014">
    <property type="protein sequence ID" value="TDG06559.1"/>
    <property type="molecule type" value="Genomic_DNA"/>
</dbReference>
<dbReference type="CDD" id="cd00038">
    <property type="entry name" value="CAP_ED"/>
    <property type="match status" value="1"/>
</dbReference>
<dbReference type="InterPro" id="IPR018490">
    <property type="entry name" value="cNMP-bd_dom_sf"/>
</dbReference>
<evidence type="ECO:0000313" key="4">
    <source>
        <dbReference type="EMBL" id="TDG06559.1"/>
    </source>
</evidence>
<dbReference type="SUPFAM" id="SSF51206">
    <property type="entry name" value="cAMP-binding domain-like"/>
    <property type="match status" value="1"/>
</dbReference>
<dbReference type="PRINTS" id="PR00469">
    <property type="entry name" value="PNDRDTASEII"/>
</dbReference>
<dbReference type="Pfam" id="PF00027">
    <property type="entry name" value="cNMP_binding"/>
    <property type="match status" value="1"/>
</dbReference>
<dbReference type="Gene3D" id="3.50.50.60">
    <property type="entry name" value="FAD/NAD(P)-binding domain"/>
    <property type="match status" value="2"/>
</dbReference>
<dbReference type="GO" id="GO:0016491">
    <property type="term" value="F:oxidoreductase activity"/>
    <property type="evidence" value="ECO:0007669"/>
    <property type="project" value="UniProtKB-KW"/>
</dbReference>
<protein>
    <submittedName>
        <fullName evidence="4">Cyclic nucleotide-binding domain-containing protein</fullName>
    </submittedName>
</protein>
<dbReference type="AlphaFoldDB" id="A0A4R5LDD3"/>
<dbReference type="PANTHER" id="PTHR48105">
    <property type="entry name" value="THIOREDOXIN REDUCTASE 1-RELATED-RELATED"/>
    <property type="match status" value="1"/>
</dbReference>
<evidence type="ECO:0000259" key="3">
    <source>
        <dbReference type="PROSITE" id="PS50042"/>
    </source>
</evidence>
<comment type="caution">
    <text evidence="4">The sequence shown here is derived from an EMBL/GenBank/DDBJ whole genome shotgun (WGS) entry which is preliminary data.</text>
</comment>
<dbReference type="InterPro" id="IPR014710">
    <property type="entry name" value="RmlC-like_jellyroll"/>
</dbReference>